<dbReference type="InterPro" id="IPR042095">
    <property type="entry name" value="SUMF_sf"/>
</dbReference>
<evidence type="ECO:0000313" key="4">
    <source>
        <dbReference type="Proteomes" id="UP000281725"/>
    </source>
</evidence>
<dbReference type="InterPro" id="IPR051043">
    <property type="entry name" value="Sulfatase_Mod_Factor_Kinase"/>
</dbReference>
<keyword evidence="1" id="KW-0732">Signal</keyword>
<dbReference type="PANTHER" id="PTHR23150">
    <property type="entry name" value="SULFATASE MODIFYING FACTOR 1, 2"/>
    <property type="match status" value="1"/>
</dbReference>
<evidence type="ECO:0000313" key="3">
    <source>
        <dbReference type="EMBL" id="RKJ91593.1"/>
    </source>
</evidence>
<dbReference type="InterPro" id="IPR005532">
    <property type="entry name" value="SUMF_dom"/>
</dbReference>
<dbReference type="RefSeq" id="WP_120414212.1">
    <property type="nucleotide sequence ID" value="NZ_JAPEEU010000002.1"/>
</dbReference>
<dbReference type="AlphaFoldDB" id="A0A3A9ITB4"/>
<dbReference type="PROSITE" id="PS51257">
    <property type="entry name" value="PROKAR_LIPOPROTEIN"/>
    <property type="match status" value="1"/>
</dbReference>
<dbReference type="InterPro" id="IPR016187">
    <property type="entry name" value="CTDL_fold"/>
</dbReference>
<dbReference type="GO" id="GO:0120147">
    <property type="term" value="F:formylglycine-generating oxidase activity"/>
    <property type="evidence" value="ECO:0007669"/>
    <property type="project" value="TreeGrafter"/>
</dbReference>
<dbReference type="Pfam" id="PF03781">
    <property type="entry name" value="FGE-sulfatase"/>
    <property type="match status" value="1"/>
</dbReference>
<reference evidence="3 4" key="1">
    <citation type="submission" date="2018-09" db="EMBL/GenBank/DDBJ databases">
        <title>Genome sequencing of Aeromonas veronii MS-17-88.</title>
        <authorList>
            <person name="Tekedar H.C."/>
            <person name="Arick M.A."/>
            <person name="Hsu C.-Y."/>
            <person name="Thrash A."/>
            <person name="Karsi A."/>
            <person name="Lawrence M.L."/>
            <person name="Abdelhamed H."/>
        </authorList>
    </citation>
    <scope>NUCLEOTIDE SEQUENCE [LARGE SCALE GENOMIC DNA]</scope>
    <source>
        <strain evidence="3 4">MS 17-88</strain>
    </source>
</reference>
<feature type="chain" id="PRO_5017453240" evidence="1">
    <location>
        <begin position="21"/>
        <end position="266"/>
    </location>
</feature>
<protein>
    <submittedName>
        <fullName evidence="3">Sulfatase</fullName>
    </submittedName>
</protein>
<dbReference type="Proteomes" id="UP000281725">
    <property type="component" value="Unassembled WGS sequence"/>
</dbReference>
<accession>A0A3A9ITB4</accession>
<feature type="signal peptide" evidence="1">
    <location>
        <begin position="1"/>
        <end position="20"/>
    </location>
</feature>
<proteinExistence type="predicted"/>
<dbReference type="PANTHER" id="PTHR23150:SF19">
    <property type="entry name" value="FORMYLGLYCINE-GENERATING ENZYME"/>
    <property type="match status" value="1"/>
</dbReference>
<gene>
    <name evidence="3" type="ORF">D6R50_02990</name>
</gene>
<dbReference type="EMBL" id="RAWX01000001">
    <property type="protein sequence ID" value="RKJ91593.1"/>
    <property type="molecule type" value="Genomic_DNA"/>
</dbReference>
<feature type="domain" description="Sulfatase-modifying factor enzyme-like" evidence="2">
    <location>
        <begin position="42"/>
        <end position="263"/>
    </location>
</feature>
<comment type="caution">
    <text evidence="3">The sequence shown here is derived from an EMBL/GenBank/DDBJ whole genome shotgun (WGS) entry which is preliminary data.</text>
</comment>
<dbReference type="Gene3D" id="3.90.1580.10">
    <property type="entry name" value="paralog of FGE (formylglycine-generating enzyme)"/>
    <property type="match status" value="1"/>
</dbReference>
<name>A0A3A9ITB4_AERVE</name>
<evidence type="ECO:0000259" key="2">
    <source>
        <dbReference type="Pfam" id="PF03781"/>
    </source>
</evidence>
<sequence length="266" mass="29479">MTIIPFKCAIPLLATTLLVAGCTLSVKQGNQTLHPLRQKVEADMVLVEGGRFEMGSNGPSAKASEGPQHAVSLNSFYMAKFEVTQDLFEAVMGPSISYFQAPDVPVNNLSWQQANLFVTRLNELTGAHYRLPTEAEWEYAAKGGKLSKGYRYSGSDQIDEVAWYSGNAKNRAYPVGLKKPNELGLYDMTGNVGEFVADAYEETFYRHSPQENPNNAQESKSHLAHKSVRGGSYAYEAELSENFRRDFASQSVMMADMGLRLVRDAR</sequence>
<evidence type="ECO:0000256" key="1">
    <source>
        <dbReference type="SAM" id="SignalP"/>
    </source>
</evidence>
<organism evidence="3 4">
    <name type="scientific">Aeromonas veronii</name>
    <dbReference type="NCBI Taxonomy" id="654"/>
    <lineage>
        <taxon>Bacteria</taxon>
        <taxon>Pseudomonadati</taxon>
        <taxon>Pseudomonadota</taxon>
        <taxon>Gammaproteobacteria</taxon>
        <taxon>Aeromonadales</taxon>
        <taxon>Aeromonadaceae</taxon>
        <taxon>Aeromonas</taxon>
    </lineage>
</organism>
<dbReference type="SUPFAM" id="SSF56436">
    <property type="entry name" value="C-type lectin-like"/>
    <property type="match status" value="1"/>
</dbReference>